<evidence type="ECO:0000313" key="2">
    <source>
        <dbReference type="EMBL" id="EUA54618.1"/>
    </source>
</evidence>
<dbReference type="PATRIC" id="fig|1299334.3.peg.3141"/>
<reference evidence="2" key="1">
    <citation type="submission" date="2014-01" db="EMBL/GenBank/DDBJ databases">
        <authorList>
            <person name="Brown-Elliot B."/>
            <person name="Wallace R."/>
            <person name="Lenaerts A."/>
            <person name="Ordway D."/>
            <person name="DeGroote M.A."/>
            <person name="Parker T."/>
            <person name="Sizemore C."/>
            <person name="Tallon L.J."/>
            <person name="Sadzewicz L.K."/>
            <person name="Sengamalay N."/>
            <person name="Fraser C.M."/>
            <person name="Hine E."/>
            <person name="Shefchek K.A."/>
            <person name="Das S.P."/>
            <person name="Tettelin H."/>
        </authorList>
    </citation>
    <scope>NUCLEOTIDE SEQUENCE [LARGE SCALE GENOMIC DNA]</scope>
    <source>
        <strain evidence="2">4042</strain>
    </source>
</reference>
<comment type="caution">
    <text evidence="2">The sequence shown here is derived from an EMBL/GenBank/DDBJ whole genome shotgun (WGS) entry which is preliminary data.</text>
</comment>
<keyword evidence="1" id="KW-1133">Transmembrane helix</keyword>
<sequence>MRYSFGGALCLLAVVNVLIGSAWYLSLGIAVTGGIILFGQRRIFRAAVSRSGDEIICRYIPWYEGNAYSTLVLIPLMGSLWSPRGPHPAIRRG</sequence>
<gene>
    <name evidence="2" type="ORF">I553_1330</name>
</gene>
<dbReference type="AlphaFoldDB" id="X8CGP8"/>
<accession>X8CGP8</accession>
<keyword evidence="1" id="KW-0812">Transmembrane</keyword>
<name>X8CGP8_MYCXE</name>
<dbReference type="EMBL" id="JAOB01000032">
    <property type="protein sequence ID" value="EUA54618.1"/>
    <property type="molecule type" value="Genomic_DNA"/>
</dbReference>
<proteinExistence type="predicted"/>
<keyword evidence="1" id="KW-0472">Membrane</keyword>
<evidence type="ECO:0000256" key="1">
    <source>
        <dbReference type="SAM" id="Phobius"/>
    </source>
</evidence>
<organism evidence="2">
    <name type="scientific">Mycobacterium xenopi 4042</name>
    <dbReference type="NCBI Taxonomy" id="1299334"/>
    <lineage>
        <taxon>Bacteria</taxon>
        <taxon>Bacillati</taxon>
        <taxon>Actinomycetota</taxon>
        <taxon>Actinomycetes</taxon>
        <taxon>Mycobacteriales</taxon>
        <taxon>Mycobacteriaceae</taxon>
        <taxon>Mycobacterium</taxon>
    </lineage>
</organism>
<feature type="transmembrane region" description="Helical" evidence="1">
    <location>
        <begin position="6"/>
        <end position="39"/>
    </location>
</feature>
<protein>
    <submittedName>
        <fullName evidence="2">Uncharacterized protein</fullName>
    </submittedName>
</protein>